<evidence type="ECO:0000313" key="1">
    <source>
        <dbReference type="EMBL" id="MBI1621504.1"/>
    </source>
</evidence>
<evidence type="ECO:0000313" key="2">
    <source>
        <dbReference type="Proteomes" id="UP000601789"/>
    </source>
</evidence>
<name>A0ABS0SFC6_9HYPH</name>
<keyword evidence="2" id="KW-1185">Reference proteome</keyword>
<reference evidence="1 2" key="1">
    <citation type="submission" date="2020-10" db="EMBL/GenBank/DDBJ databases">
        <title>Aquamicrobium zhengzhouensis sp. nov., a exopolysaccharide producing bacterium isolated from farmland soil.</title>
        <authorList>
            <person name="Wang X."/>
        </authorList>
    </citation>
    <scope>NUCLEOTIDE SEQUENCE [LARGE SCALE GENOMIC DNA]</scope>
    <source>
        <strain evidence="2">cd-1</strain>
    </source>
</reference>
<protein>
    <submittedName>
        <fullName evidence="1">Uncharacterized protein</fullName>
    </submittedName>
</protein>
<sequence length="66" mass="7802">MECDLLRLDLAVTSMAKEVGREWRTRYRIAGHDIKEPEDMAEVDDDTFNRNVRAAMEMFKRQGARR</sequence>
<organism evidence="1 2">
    <name type="scientific">Aquamicrobium zhengzhouense</name>
    <dbReference type="NCBI Taxonomy" id="2781738"/>
    <lineage>
        <taxon>Bacteria</taxon>
        <taxon>Pseudomonadati</taxon>
        <taxon>Pseudomonadota</taxon>
        <taxon>Alphaproteobacteria</taxon>
        <taxon>Hyphomicrobiales</taxon>
        <taxon>Phyllobacteriaceae</taxon>
        <taxon>Aquamicrobium</taxon>
    </lineage>
</organism>
<gene>
    <name evidence="1" type="ORF">IOD40_12625</name>
</gene>
<dbReference type="Proteomes" id="UP000601789">
    <property type="component" value="Unassembled WGS sequence"/>
</dbReference>
<proteinExistence type="predicted"/>
<dbReference type="EMBL" id="JADGMQ010000008">
    <property type="protein sequence ID" value="MBI1621504.1"/>
    <property type="molecule type" value="Genomic_DNA"/>
</dbReference>
<dbReference type="RefSeq" id="WP_198476904.1">
    <property type="nucleotide sequence ID" value="NZ_JADGMQ010000008.1"/>
</dbReference>
<comment type="caution">
    <text evidence="1">The sequence shown here is derived from an EMBL/GenBank/DDBJ whole genome shotgun (WGS) entry which is preliminary data.</text>
</comment>
<accession>A0ABS0SFC6</accession>